<keyword evidence="2" id="KW-1185">Reference proteome</keyword>
<evidence type="ECO:0000313" key="2">
    <source>
        <dbReference type="Proteomes" id="UP000199473"/>
    </source>
</evidence>
<accession>A0A1I3YAA0</accession>
<dbReference type="Proteomes" id="UP000199473">
    <property type="component" value="Unassembled WGS sequence"/>
</dbReference>
<dbReference type="AlphaFoldDB" id="A0A1I3YAA0"/>
<dbReference type="STRING" id="1123062.SAMN02745775_1011068"/>
<gene>
    <name evidence="1" type="ORF">SAMN02745775_1011068</name>
</gene>
<proteinExistence type="predicted"/>
<evidence type="ECO:0000313" key="1">
    <source>
        <dbReference type="EMBL" id="SFK28181.1"/>
    </source>
</evidence>
<dbReference type="EMBL" id="FOSQ01000001">
    <property type="protein sequence ID" value="SFK28181.1"/>
    <property type="molecule type" value="Genomic_DNA"/>
</dbReference>
<organism evidence="1 2">
    <name type="scientific">Falsiroseomonas stagni DSM 19981</name>
    <dbReference type="NCBI Taxonomy" id="1123062"/>
    <lineage>
        <taxon>Bacteria</taxon>
        <taxon>Pseudomonadati</taxon>
        <taxon>Pseudomonadota</taxon>
        <taxon>Alphaproteobacteria</taxon>
        <taxon>Acetobacterales</taxon>
        <taxon>Roseomonadaceae</taxon>
        <taxon>Falsiroseomonas</taxon>
    </lineage>
</organism>
<sequence length="158" mass="16165">MESQSARATTAAESRFRIANPNSLPRTTAIVPLDSAAAATLAELRGGPWQRAIFVELDQGGDWIAQLPGRTRALVAAITEASLVLLVATAGADARAAAVVAEAAQAQGRMIAAVVLDSGDADPAALERSLAALRPHAGMLVLADGTDYVAALLEALRA</sequence>
<reference evidence="1 2" key="1">
    <citation type="submission" date="2016-10" db="EMBL/GenBank/DDBJ databases">
        <authorList>
            <person name="de Groot N.N."/>
        </authorList>
    </citation>
    <scope>NUCLEOTIDE SEQUENCE [LARGE SCALE GENOMIC DNA]</scope>
    <source>
        <strain evidence="1 2">DSM 19981</strain>
    </source>
</reference>
<dbReference type="OrthoDB" id="7264976at2"/>
<protein>
    <recommendedName>
        <fullName evidence="3">3-methyl-2-oxobutanoate hydroxymethyltransferase</fullName>
    </recommendedName>
</protein>
<name>A0A1I3YAA0_9PROT</name>
<evidence type="ECO:0008006" key="3">
    <source>
        <dbReference type="Google" id="ProtNLM"/>
    </source>
</evidence>
<dbReference type="RefSeq" id="WP_092956457.1">
    <property type="nucleotide sequence ID" value="NZ_FOSQ01000001.1"/>
</dbReference>